<reference evidence="1 2" key="1">
    <citation type="journal article" date="2016" name="Virus Genes">
        <title>Genomic characterization of Salmonella bacteriophages isolated from India.</title>
        <authorList>
            <person name="Karpe Y.A."/>
            <person name="Kanade G.D."/>
            <person name="Pingale K.D."/>
            <person name="Arankalle V.A."/>
            <person name="Banerjee K."/>
        </authorList>
    </citation>
    <scope>NUCLEOTIDE SEQUENCE [LARGE SCALE GENOMIC DNA]</scope>
</reference>
<dbReference type="Proteomes" id="UP000202449">
    <property type="component" value="Segment"/>
</dbReference>
<evidence type="ECO:0000313" key="1">
    <source>
        <dbReference type="EMBL" id="AKJ73929.1"/>
    </source>
</evidence>
<organism evidence="1 2">
    <name type="scientific">Salmonella phage 37</name>
    <dbReference type="NCBI Taxonomy" id="1654890"/>
    <lineage>
        <taxon>Viruses</taxon>
        <taxon>Duplodnaviria</taxon>
        <taxon>Heunggongvirae</taxon>
        <taxon>Uroviricota</taxon>
        <taxon>Caudoviricetes</taxon>
        <taxon>Casjensviridae</taxon>
        <taxon>Chivirus</taxon>
        <taxon>Chivirus cv37</taxon>
    </lineage>
</organism>
<dbReference type="KEGG" id="vg:26684476"/>
<name>A0A0N6WGB5_9CAUD</name>
<dbReference type="RefSeq" id="YP_009221428.1">
    <property type="nucleotide sequence ID" value="NC_029045.1"/>
</dbReference>
<dbReference type="PROSITE" id="PS51257">
    <property type="entry name" value="PROKAR_LIPOPROTEIN"/>
    <property type="match status" value="1"/>
</dbReference>
<accession>A0A0N6WGB5</accession>
<proteinExistence type="predicted"/>
<evidence type="ECO:0000313" key="2">
    <source>
        <dbReference type="Proteomes" id="UP000202449"/>
    </source>
</evidence>
<dbReference type="GeneID" id="26684476"/>
<dbReference type="EMBL" id="KR296691">
    <property type="protein sequence ID" value="AKJ73929.1"/>
    <property type="molecule type" value="Genomic_DNA"/>
</dbReference>
<dbReference type="OrthoDB" id="22205at10239"/>
<gene>
    <name evidence="1" type="ORF">SP37_62</name>
</gene>
<protein>
    <submittedName>
        <fullName evidence="1">Uncharacterized protein</fullName>
    </submittedName>
</protein>
<sequence length="67" mass="7331">MKSINSLMVALTICFAVSGCVERINPAPSFCSVARAIYIGEEDVLTDETARQIATHDEIGERLCGWK</sequence>
<keyword evidence="2" id="KW-1185">Reference proteome</keyword>